<accession>A0A804I4Y8</accession>
<keyword evidence="1" id="KW-0472">Membrane</keyword>
<protein>
    <submittedName>
        <fullName evidence="2">Uncharacterized protein</fullName>
    </submittedName>
</protein>
<proteinExistence type="predicted"/>
<dbReference type="Proteomes" id="UP000012960">
    <property type="component" value="Unplaced"/>
</dbReference>
<organism evidence="2 3">
    <name type="scientific">Musa acuminata subsp. malaccensis</name>
    <name type="common">Wild banana</name>
    <name type="synonym">Musa malaccensis</name>
    <dbReference type="NCBI Taxonomy" id="214687"/>
    <lineage>
        <taxon>Eukaryota</taxon>
        <taxon>Viridiplantae</taxon>
        <taxon>Streptophyta</taxon>
        <taxon>Embryophyta</taxon>
        <taxon>Tracheophyta</taxon>
        <taxon>Spermatophyta</taxon>
        <taxon>Magnoliopsida</taxon>
        <taxon>Liliopsida</taxon>
        <taxon>Zingiberales</taxon>
        <taxon>Musaceae</taxon>
        <taxon>Musa</taxon>
    </lineage>
</organism>
<keyword evidence="1" id="KW-0812">Transmembrane</keyword>
<evidence type="ECO:0000313" key="3">
    <source>
        <dbReference type="Proteomes" id="UP000012960"/>
    </source>
</evidence>
<keyword evidence="3" id="KW-1185">Reference proteome</keyword>
<feature type="transmembrane region" description="Helical" evidence="1">
    <location>
        <begin position="7"/>
        <end position="25"/>
    </location>
</feature>
<name>A0A804I4Y8_MUSAM</name>
<evidence type="ECO:0000256" key="1">
    <source>
        <dbReference type="SAM" id="Phobius"/>
    </source>
</evidence>
<evidence type="ECO:0000313" key="2">
    <source>
        <dbReference type="EnsemblPlants" id="Ma02_p20580.1"/>
    </source>
</evidence>
<dbReference type="AlphaFoldDB" id="A0A804I4Y8"/>
<keyword evidence="1" id="KW-1133">Transmembrane helix</keyword>
<dbReference type="Gramene" id="Ma02_t20580.1">
    <property type="protein sequence ID" value="Ma02_p20580.1"/>
    <property type="gene ID" value="Ma02_g20580"/>
</dbReference>
<sequence>MCIKIQVYLKLLLGLFGFNLLLHVTETRNHSS</sequence>
<reference evidence="2" key="1">
    <citation type="submission" date="2021-05" db="UniProtKB">
        <authorList>
            <consortium name="EnsemblPlants"/>
        </authorList>
    </citation>
    <scope>IDENTIFICATION</scope>
    <source>
        <strain evidence="2">subsp. malaccensis</strain>
    </source>
</reference>
<dbReference type="InParanoid" id="A0A804I4Y8"/>
<dbReference type="EnsemblPlants" id="Ma02_t20580.1">
    <property type="protein sequence ID" value="Ma02_p20580.1"/>
    <property type="gene ID" value="Ma02_g20580"/>
</dbReference>